<protein>
    <recommendedName>
        <fullName evidence="2">Peptidoglycan binding-like domain-containing protein</fullName>
    </recommendedName>
</protein>
<accession>I8AFI4</accession>
<dbReference type="RefSeq" id="WP_007203495.1">
    <property type="nucleotide sequence ID" value="NZ_AKKV01000040.1"/>
</dbReference>
<feature type="signal peptide" evidence="1">
    <location>
        <begin position="1"/>
        <end position="28"/>
    </location>
</feature>
<comment type="caution">
    <text evidence="3">The sequence shown here is derived from an EMBL/GenBank/DDBJ whole genome shotgun (WGS) entry which is preliminary data.</text>
</comment>
<dbReference type="SUPFAM" id="SSF47090">
    <property type="entry name" value="PGBD-like"/>
    <property type="match status" value="1"/>
</dbReference>
<feature type="chain" id="PRO_5003713207" description="Peptidoglycan binding-like domain-containing protein" evidence="1">
    <location>
        <begin position="29"/>
        <end position="188"/>
    </location>
</feature>
<dbReference type="Pfam" id="PF01471">
    <property type="entry name" value="PG_binding_1"/>
    <property type="match status" value="1"/>
</dbReference>
<dbReference type="InterPro" id="IPR036365">
    <property type="entry name" value="PGBD-like_sf"/>
</dbReference>
<evidence type="ECO:0000313" key="4">
    <source>
        <dbReference type="Proteomes" id="UP000004080"/>
    </source>
</evidence>
<dbReference type="InterPro" id="IPR036366">
    <property type="entry name" value="PGBDSf"/>
</dbReference>
<dbReference type="EMBL" id="AKKV01000040">
    <property type="protein sequence ID" value="EIT84124.1"/>
    <property type="molecule type" value="Genomic_DNA"/>
</dbReference>
<evidence type="ECO:0000259" key="2">
    <source>
        <dbReference type="Pfam" id="PF01471"/>
    </source>
</evidence>
<dbReference type="PATRIC" id="fig|1196324.3.peg.3499"/>
<feature type="domain" description="Peptidoglycan binding-like" evidence="2">
    <location>
        <begin position="57"/>
        <end position="110"/>
    </location>
</feature>
<keyword evidence="4" id="KW-1185">Reference proteome</keyword>
<dbReference type="Proteomes" id="UP000004080">
    <property type="component" value="Unassembled WGS sequence"/>
</dbReference>
<gene>
    <name evidence="3" type="ORF">A374_17129</name>
</gene>
<dbReference type="Gene3D" id="1.10.101.10">
    <property type="entry name" value="PGBD-like superfamily/PGBD"/>
    <property type="match status" value="1"/>
</dbReference>
<dbReference type="STRING" id="1196324.A374_17129"/>
<sequence length="188" mass="21247">MKTLNKAALLLLSAGLAGSMMNVGTVAAASKHTTHHVKSIIKEKKHTYKTLKYGQKGTEVTFLQKRLHERGYSVAVSGTFDKKTEKSVMNFQKKFYLNETGEVDRATRTAVYADQTKPTLHTLNMKFVGWADNHSFEAISVDTKEPIVFQAYMGDWDKQLKDGKAYQLSFVKHQNGLYILKEVRGLKK</sequence>
<keyword evidence="1" id="KW-0732">Signal</keyword>
<dbReference type="AlphaFoldDB" id="I8AFI4"/>
<evidence type="ECO:0000313" key="3">
    <source>
        <dbReference type="EMBL" id="EIT84124.1"/>
    </source>
</evidence>
<dbReference type="OrthoDB" id="9812621at2"/>
<organism evidence="3 4">
    <name type="scientific">Fictibacillus macauensis ZFHKF-1</name>
    <dbReference type="NCBI Taxonomy" id="1196324"/>
    <lineage>
        <taxon>Bacteria</taxon>
        <taxon>Bacillati</taxon>
        <taxon>Bacillota</taxon>
        <taxon>Bacilli</taxon>
        <taxon>Bacillales</taxon>
        <taxon>Fictibacillaceae</taxon>
        <taxon>Fictibacillus</taxon>
    </lineage>
</organism>
<proteinExistence type="predicted"/>
<dbReference type="InterPro" id="IPR002477">
    <property type="entry name" value="Peptidoglycan-bd-like"/>
</dbReference>
<name>I8AFI4_9BACL</name>
<reference evidence="3 4" key="1">
    <citation type="journal article" date="2012" name="J. Bacteriol.">
        <title>Genome of Bacillus macauensis ZFHKF-1, a Long-Chain-Forming Bacterium.</title>
        <authorList>
            <person name="Cai L."/>
            <person name="Zhang T."/>
        </authorList>
    </citation>
    <scope>NUCLEOTIDE SEQUENCE [LARGE SCALE GENOMIC DNA]</scope>
    <source>
        <strain evidence="3 4">ZFHKF-1</strain>
    </source>
</reference>
<evidence type="ECO:0000256" key="1">
    <source>
        <dbReference type="SAM" id="SignalP"/>
    </source>
</evidence>